<name>A0A5C3QJ67_9AGAR</name>
<dbReference type="Gene3D" id="1.20.1050.10">
    <property type="match status" value="1"/>
</dbReference>
<evidence type="ECO:0008006" key="6">
    <source>
        <dbReference type="Google" id="ProtNLM"/>
    </source>
</evidence>
<accession>A0A5C3QJ67</accession>
<dbReference type="SFLD" id="SFLDS00019">
    <property type="entry name" value="Glutathione_Transferase_(cytos"/>
    <property type="match status" value="1"/>
</dbReference>
<feature type="domain" description="GST N-terminal" evidence="2">
    <location>
        <begin position="4"/>
        <end position="95"/>
    </location>
</feature>
<gene>
    <name evidence="4" type="ORF">BDV98DRAFT_592594</name>
</gene>
<dbReference type="Pfam" id="PF13409">
    <property type="entry name" value="GST_N_2"/>
    <property type="match status" value="1"/>
</dbReference>
<dbReference type="PANTHER" id="PTHR43968">
    <property type="match status" value="1"/>
</dbReference>
<dbReference type="InterPro" id="IPR036249">
    <property type="entry name" value="Thioredoxin-like_sf"/>
</dbReference>
<sequence>MSTENITLYTSSECPFCHRVELALAETGQQHRRQEISLASKPEWYTSQVNTLGKVPTLAYGGPEVPADQPSSESVKINESLILLDFVNDIDPEHRLLPKDPVQRVRVRAFIDAVGAISSVFYGSIIKGEDPHRILTGIESVQKHLSPTSKYAVGDEFTLADASVLPFFARAEASFKHDAGLYPSGTGVKLWESLQNDEKFAPFRRYYDTLKQRESFKKTFDEEWTRQYYVKRFNLTDRGQKL</sequence>
<dbReference type="PROSITE" id="PS00195">
    <property type="entry name" value="GLUTAREDOXIN_1"/>
    <property type="match status" value="1"/>
</dbReference>
<dbReference type="PROSITE" id="PS50404">
    <property type="entry name" value="GST_NTER"/>
    <property type="match status" value="1"/>
</dbReference>
<dbReference type="InterPro" id="IPR005442">
    <property type="entry name" value="GST_omega"/>
</dbReference>
<dbReference type="PANTHER" id="PTHR43968:SF6">
    <property type="entry name" value="GLUTATHIONE S-TRANSFERASE OMEGA"/>
    <property type="match status" value="1"/>
</dbReference>
<evidence type="ECO:0000313" key="4">
    <source>
        <dbReference type="EMBL" id="TFL02105.1"/>
    </source>
</evidence>
<organism evidence="4 5">
    <name type="scientific">Pterulicium gracile</name>
    <dbReference type="NCBI Taxonomy" id="1884261"/>
    <lineage>
        <taxon>Eukaryota</taxon>
        <taxon>Fungi</taxon>
        <taxon>Dikarya</taxon>
        <taxon>Basidiomycota</taxon>
        <taxon>Agaricomycotina</taxon>
        <taxon>Agaricomycetes</taxon>
        <taxon>Agaricomycetidae</taxon>
        <taxon>Agaricales</taxon>
        <taxon>Pleurotineae</taxon>
        <taxon>Pterulaceae</taxon>
        <taxon>Pterulicium</taxon>
    </lineage>
</organism>
<dbReference type="InterPro" id="IPR036282">
    <property type="entry name" value="Glutathione-S-Trfase_C_sf"/>
</dbReference>
<dbReference type="SUPFAM" id="SSF52833">
    <property type="entry name" value="Thioredoxin-like"/>
    <property type="match status" value="1"/>
</dbReference>
<dbReference type="PROSITE" id="PS50405">
    <property type="entry name" value="GST_CTER"/>
    <property type="match status" value="1"/>
</dbReference>
<dbReference type="OrthoDB" id="202840at2759"/>
<dbReference type="InterPro" id="IPR040079">
    <property type="entry name" value="Glutathione_S-Trfase"/>
</dbReference>
<reference evidence="4 5" key="1">
    <citation type="journal article" date="2019" name="Nat. Ecol. Evol.">
        <title>Megaphylogeny resolves global patterns of mushroom evolution.</title>
        <authorList>
            <person name="Varga T."/>
            <person name="Krizsan K."/>
            <person name="Foldi C."/>
            <person name="Dima B."/>
            <person name="Sanchez-Garcia M."/>
            <person name="Sanchez-Ramirez S."/>
            <person name="Szollosi G.J."/>
            <person name="Szarkandi J.G."/>
            <person name="Papp V."/>
            <person name="Albert L."/>
            <person name="Andreopoulos W."/>
            <person name="Angelini C."/>
            <person name="Antonin V."/>
            <person name="Barry K.W."/>
            <person name="Bougher N.L."/>
            <person name="Buchanan P."/>
            <person name="Buyck B."/>
            <person name="Bense V."/>
            <person name="Catcheside P."/>
            <person name="Chovatia M."/>
            <person name="Cooper J."/>
            <person name="Damon W."/>
            <person name="Desjardin D."/>
            <person name="Finy P."/>
            <person name="Geml J."/>
            <person name="Haridas S."/>
            <person name="Hughes K."/>
            <person name="Justo A."/>
            <person name="Karasinski D."/>
            <person name="Kautmanova I."/>
            <person name="Kiss B."/>
            <person name="Kocsube S."/>
            <person name="Kotiranta H."/>
            <person name="LaButti K.M."/>
            <person name="Lechner B.E."/>
            <person name="Liimatainen K."/>
            <person name="Lipzen A."/>
            <person name="Lukacs Z."/>
            <person name="Mihaltcheva S."/>
            <person name="Morgado L.N."/>
            <person name="Niskanen T."/>
            <person name="Noordeloos M.E."/>
            <person name="Ohm R.A."/>
            <person name="Ortiz-Santana B."/>
            <person name="Ovrebo C."/>
            <person name="Racz N."/>
            <person name="Riley R."/>
            <person name="Savchenko A."/>
            <person name="Shiryaev A."/>
            <person name="Soop K."/>
            <person name="Spirin V."/>
            <person name="Szebenyi C."/>
            <person name="Tomsovsky M."/>
            <person name="Tulloss R.E."/>
            <person name="Uehling J."/>
            <person name="Grigoriev I.V."/>
            <person name="Vagvolgyi C."/>
            <person name="Papp T."/>
            <person name="Martin F.M."/>
            <person name="Miettinen O."/>
            <person name="Hibbett D.S."/>
            <person name="Nagy L.G."/>
        </authorList>
    </citation>
    <scope>NUCLEOTIDE SEQUENCE [LARGE SCALE GENOMIC DNA]</scope>
    <source>
        <strain evidence="4 5">CBS 309.79</strain>
    </source>
</reference>
<dbReference type="Proteomes" id="UP000305067">
    <property type="component" value="Unassembled WGS sequence"/>
</dbReference>
<dbReference type="EMBL" id="ML178823">
    <property type="protein sequence ID" value="TFL02105.1"/>
    <property type="molecule type" value="Genomic_DNA"/>
</dbReference>
<proteinExistence type="predicted"/>
<dbReference type="PRINTS" id="PR01625">
    <property type="entry name" value="GSTRNSFRASEO"/>
</dbReference>
<dbReference type="CDD" id="cd00299">
    <property type="entry name" value="GST_C_family"/>
    <property type="match status" value="1"/>
</dbReference>
<dbReference type="InterPro" id="IPR050983">
    <property type="entry name" value="GST_Omega/HSP26"/>
</dbReference>
<dbReference type="SFLD" id="SFLDG00358">
    <property type="entry name" value="Main_(cytGST)"/>
    <property type="match status" value="1"/>
</dbReference>
<evidence type="ECO:0000259" key="2">
    <source>
        <dbReference type="PROSITE" id="PS50404"/>
    </source>
</evidence>
<keyword evidence="1" id="KW-0560">Oxidoreductase</keyword>
<dbReference type="SUPFAM" id="SSF47616">
    <property type="entry name" value="GST C-terminal domain-like"/>
    <property type="match status" value="1"/>
</dbReference>
<dbReference type="AlphaFoldDB" id="A0A5C3QJ67"/>
<dbReference type="InterPro" id="IPR004045">
    <property type="entry name" value="Glutathione_S-Trfase_N"/>
</dbReference>
<dbReference type="GO" id="GO:0005737">
    <property type="term" value="C:cytoplasm"/>
    <property type="evidence" value="ECO:0007669"/>
    <property type="project" value="InterPro"/>
</dbReference>
<dbReference type="Gene3D" id="3.40.30.10">
    <property type="entry name" value="Glutaredoxin"/>
    <property type="match status" value="1"/>
</dbReference>
<evidence type="ECO:0000259" key="3">
    <source>
        <dbReference type="PROSITE" id="PS50405"/>
    </source>
</evidence>
<dbReference type="GO" id="GO:0004364">
    <property type="term" value="F:glutathione transferase activity"/>
    <property type="evidence" value="ECO:0007669"/>
    <property type="project" value="InterPro"/>
</dbReference>
<feature type="domain" description="GST C-terminal" evidence="3">
    <location>
        <begin position="100"/>
        <end position="233"/>
    </location>
</feature>
<evidence type="ECO:0000256" key="1">
    <source>
        <dbReference type="ARBA" id="ARBA00023002"/>
    </source>
</evidence>
<evidence type="ECO:0000313" key="5">
    <source>
        <dbReference type="Proteomes" id="UP000305067"/>
    </source>
</evidence>
<dbReference type="InterPro" id="IPR010987">
    <property type="entry name" value="Glutathione-S-Trfase_C-like"/>
</dbReference>
<dbReference type="GO" id="GO:0045174">
    <property type="term" value="F:glutathione dehydrogenase (ascorbate) activity"/>
    <property type="evidence" value="ECO:0007669"/>
    <property type="project" value="UniProtKB-ARBA"/>
</dbReference>
<protein>
    <recommendedName>
        <fullName evidence="6">Glutathione S-transferase</fullName>
    </recommendedName>
</protein>
<dbReference type="STRING" id="1884261.A0A5C3QJ67"/>
<dbReference type="Pfam" id="PF13410">
    <property type="entry name" value="GST_C_2"/>
    <property type="match status" value="1"/>
</dbReference>
<dbReference type="InterPro" id="IPR011767">
    <property type="entry name" value="GLR_AS"/>
</dbReference>
<keyword evidence="5" id="KW-1185">Reference proteome</keyword>
<dbReference type="CDD" id="cd00570">
    <property type="entry name" value="GST_N_family"/>
    <property type="match status" value="1"/>
</dbReference>